<feature type="region of interest" description="Disordered" evidence="1">
    <location>
        <begin position="1"/>
        <end position="32"/>
    </location>
</feature>
<protein>
    <submittedName>
        <fullName evidence="2">Uncharacterized protein</fullName>
    </submittedName>
</protein>
<gene>
    <name evidence="2" type="ORF">EYC80_003048</name>
</gene>
<proteinExistence type="predicted"/>
<dbReference type="OrthoDB" id="5341143at2759"/>
<evidence type="ECO:0000313" key="2">
    <source>
        <dbReference type="EMBL" id="KAB8301148.1"/>
    </source>
</evidence>
<evidence type="ECO:0000313" key="3">
    <source>
        <dbReference type="Proteomes" id="UP000326757"/>
    </source>
</evidence>
<sequence length="343" mass="39172">MAMARQAELQKAPSAGHPRSGEDESHVIKTTKSRTQVYTLSQVISSPKNCREKAKKSVIVKPIAKNDVRKLQRIDKHAQYSRFSKNSYVVEPSPDPDNLASVLQESLEGARAQILNAGRTAFNEAYTVLMQKFVDQKATDHSFLEVIVQDSRALGASLLHERIQTTVQRESQRASEVIEICKRIDQFKQTIDSERDKLEAYWTQYKKVQNDFAKFSAQVIGGDVPGEKEPSEGYHIDMHLLDAEHATEMALLLEEVTKVSHEAIEKMKASEKEIDIKAEKVRQRIKSMPFDQEKQIIHAIKRLLLPCHKMRKRKIDIIWPVGEQSPLYKQFLSRPTNLKSVDL</sequence>
<organism evidence="2 3">
    <name type="scientific">Monilinia laxa</name>
    <name type="common">Brown rot fungus</name>
    <name type="synonym">Sclerotinia laxa</name>
    <dbReference type="NCBI Taxonomy" id="61186"/>
    <lineage>
        <taxon>Eukaryota</taxon>
        <taxon>Fungi</taxon>
        <taxon>Dikarya</taxon>
        <taxon>Ascomycota</taxon>
        <taxon>Pezizomycotina</taxon>
        <taxon>Leotiomycetes</taxon>
        <taxon>Helotiales</taxon>
        <taxon>Sclerotiniaceae</taxon>
        <taxon>Monilinia</taxon>
    </lineage>
</organism>
<name>A0A5N6KCK7_MONLA</name>
<evidence type="ECO:0000256" key="1">
    <source>
        <dbReference type="SAM" id="MobiDB-lite"/>
    </source>
</evidence>
<comment type="caution">
    <text evidence="2">The sequence shown here is derived from an EMBL/GenBank/DDBJ whole genome shotgun (WGS) entry which is preliminary data.</text>
</comment>
<keyword evidence="3" id="KW-1185">Reference proteome</keyword>
<reference evidence="2 3" key="1">
    <citation type="submission" date="2019-06" db="EMBL/GenBank/DDBJ databases">
        <title>Genome Sequence of the Brown Rot Fungal Pathogen Monilinia laxa.</title>
        <authorList>
            <person name="De Miccolis Angelini R.M."/>
            <person name="Landi L."/>
            <person name="Abate D."/>
            <person name="Pollastro S."/>
            <person name="Romanazzi G."/>
            <person name="Faretra F."/>
        </authorList>
    </citation>
    <scope>NUCLEOTIDE SEQUENCE [LARGE SCALE GENOMIC DNA]</scope>
    <source>
        <strain evidence="2 3">Mlax316</strain>
    </source>
</reference>
<dbReference type="Proteomes" id="UP000326757">
    <property type="component" value="Unassembled WGS sequence"/>
</dbReference>
<dbReference type="AlphaFoldDB" id="A0A5N6KCK7"/>
<accession>A0A5N6KCK7</accession>
<dbReference type="EMBL" id="VIGI01000004">
    <property type="protein sequence ID" value="KAB8301148.1"/>
    <property type="molecule type" value="Genomic_DNA"/>
</dbReference>